<dbReference type="RefSeq" id="WP_197011415.1">
    <property type="nucleotide sequence ID" value="NZ_BAABES010000005.1"/>
</dbReference>
<dbReference type="InterPro" id="IPR050228">
    <property type="entry name" value="Carboxylesterase_BioH"/>
</dbReference>
<accession>A0A931DJI5</accession>
<dbReference type="PANTHER" id="PTHR43194">
    <property type="entry name" value="HYDROLASE ALPHA/BETA FOLD FAMILY"/>
    <property type="match status" value="1"/>
</dbReference>
<dbReference type="InterPro" id="IPR029058">
    <property type="entry name" value="AB_hydrolase_fold"/>
</dbReference>
<dbReference type="InterPro" id="IPR000073">
    <property type="entry name" value="AB_hydrolase_1"/>
</dbReference>
<evidence type="ECO:0000313" key="2">
    <source>
        <dbReference type="EMBL" id="MBG6088726.1"/>
    </source>
</evidence>
<evidence type="ECO:0000313" key="3">
    <source>
        <dbReference type="Proteomes" id="UP000614047"/>
    </source>
</evidence>
<comment type="caution">
    <text evidence="2">The sequence shown here is derived from an EMBL/GenBank/DDBJ whole genome shotgun (WGS) entry which is preliminary data.</text>
</comment>
<dbReference type="SUPFAM" id="SSF53474">
    <property type="entry name" value="alpha/beta-Hydrolases"/>
    <property type="match status" value="1"/>
</dbReference>
<organism evidence="2 3">
    <name type="scientific">Actinomadura viridis</name>
    <dbReference type="NCBI Taxonomy" id="58110"/>
    <lineage>
        <taxon>Bacteria</taxon>
        <taxon>Bacillati</taxon>
        <taxon>Actinomycetota</taxon>
        <taxon>Actinomycetes</taxon>
        <taxon>Streptosporangiales</taxon>
        <taxon>Thermomonosporaceae</taxon>
        <taxon>Actinomadura</taxon>
    </lineage>
</organism>
<proteinExistence type="predicted"/>
<sequence length="262" mass="28765">MRVNHRYVSVGDRRTHLLHGDGPIDTLFLHGVGGSAWTFEATIEASPPTLGWASADLLGYGDSSWIEDGDYSSEAQARQLAAVVDRLGVRRLRVVGFSWGGLIALELARLDHRVDRLAVIDIPPSTDRSALDVPPLPGTFATAADAVRAVMTLAPEASPEVAERDASLSTAPCREGFRKKIDPVLLARWPFRDEDHWETWRREERETLLVRGEHSPVLSAGEAERMARLGARVSRAEIAGCGHLVPLERPRELASVLARFLA</sequence>
<name>A0A931DJI5_9ACTN</name>
<feature type="domain" description="AB hydrolase-1" evidence="1">
    <location>
        <begin position="27"/>
        <end position="250"/>
    </location>
</feature>
<dbReference type="AlphaFoldDB" id="A0A931DJI5"/>
<evidence type="ECO:0000259" key="1">
    <source>
        <dbReference type="Pfam" id="PF00561"/>
    </source>
</evidence>
<dbReference type="Proteomes" id="UP000614047">
    <property type="component" value="Unassembled WGS sequence"/>
</dbReference>
<dbReference type="GO" id="GO:0003824">
    <property type="term" value="F:catalytic activity"/>
    <property type="evidence" value="ECO:0007669"/>
    <property type="project" value="UniProtKB-ARBA"/>
</dbReference>
<protein>
    <submittedName>
        <fullName evidence="2">Pimeloyl-ACP methyl ester carboxylesterase</fullName>
    </submittedName>
</protein>
<reference evidence="2" key="1">
    <citation type="submission" date="2020-11" db="EMBL/GenBank/DDBJ databases">
        <title>Sequencing the genomes of 1000 actinobacteria strains.</title>
        <authorList>
            <person name="Klenk H.-P."/>
        </authorList>
    </citation>
    <scope>NUCLEOTIDE SEQUENCE</scope>
    <source>
        <strain evidence="2">DSM 43175</strain>
    </source>
</reference>
<dbReference type="PANTHER" id="PTHR43194:SF2">
    <property type="entry name" value="PEROXISOMAL MEMBRANE PROTEIN LPX1"/>
    <property type="match status" value="1"/>
</dbReference>
<dbReference type="EMBL" id="JADOUA010000001">
    <property type="protein sequence ID" value="MBG6088726.1"/>
    <property type="molecule type" value="Genomic_DNA"/>
</dbReference>
<dbReference type="Gene3D" id="3.40.50.1820">
    <property type="entry name" value="alpha/beta hydrolase"/>
    <property type="match status" value="1"/>
</dbReference>
<gene>
    <name evidence="2" type="ORF">IW256_002839</name>
</gene>
<dbReference type="Pfam" id="PF00561">
    <property type="entry name" value="Abhydrolase_1"/>
    <property type="match status" value="1"/>
</dbReference>
<keyword evidence="3" id="KW-1185">Reference proteome</keyword>